<evidence type="ECO:0000256" key="2">
    <source>
        <dbReference type="SAM" id="Phobius"/>
    </source>
</evidence>
<evidence type="ECO:0008006" key="5">
    <source>
        <dbReference type="Google" id="ProtNLM"/>
    </source>
</evidence>
<feature type="transmembrane region" description="Helical" evidence="2">
    <location>
        <begin position="184"/>
        <end position="207"/>
    </location>
</feature>
<evidence type="ECO:0000256" key="1">
    <source>
        <dbReference type="SAM" id="MobiDB-lite"/>
    </source>
</evidence>
<organism evidence="3 4">
    <name type="scientific">Meristemomyces frigidus</name>
    <dbReference type="NCBI Taxonomy" id="1508187"/>
    <lineage>
        <taxon>Eukaryota</taxon>
        <taxon>Fungi</taxon>
        <taxon>Dikarya</taxon>
        <taxon>Ascomycota</taxon>
        <taxon>Pezizomycotina</taxon>
        <taxon>Dothideomycetes</taxon>
        <taxon>Dothideomycetidae</taxon>
        <taxon>Mycosphaerellales</taxon>
        <taxon>Teratosphaeriaceae</taxon>
        <taxon>Meristemomyces</taxon>
    </lineage>
</organism>
<name>A0AAN7TCV0_9PEZI</name>
<feature type="transmembrane region" description="Helical" evidence="2">
    <location>
        <begin position="122"/>
        <end position="141"/>
    </location>
</feature>
<dbReference type="AlphaFoldDB" id="A0AAN7TCV0"/>
<sequence>MAPTICGLDFSEIKRSKLSYGNTLGTRGSPLRRSKLVFYSLLQLLYFISQVLCAVVVMDSMKMERAVHNNMYPGVDLYDHGYMTAAIVYLLASSFVSAVFGMALFLELFWPVRDESRLARTIGRVLAALALGFRLLAATLLTTVTAGGGLSCSGVDAQQVCRTVISHSRGHGELPLEYRHDGRAVAAMVFAWLAWQCAIASTILLFAGMEYTKQSVSEKAVASQEADPETVSTPEPLTHLDPTPIYDGTQLDGQSDMRLHTVPATREQLPRIHRASRFLEQPSQGEEDTSMVSENTADTTFSALAIGKGKSDKGRESTLQARLGDKSLAALTSGMAGGDWRVR</sequence>
<keyword evidence="2" id="KW-1133">Transmembrane helix</keyword>
<dbReference type="Proteomes" id="UP001310890">
    <property type="component" value="Unassembled WGS sequence"/>
</dbReference>
<accession>A0AAN7TCV0</accession>
<evidence type="ECO:0000313" key="3">
    <source>
        <dbReference type="EMBL" id="KAK5107808.1"/>
    </source>
</evidence>
<feature type="transmembrane region" description="Helical" evidence="2">
    <location>
        <begin position="86"/>
        <end position="110"/>
    </location>
</feature>
<feature type="transmembrane region" description="Helical" evidence="2">
    <location>
        <begin position="36"/>
        <end position="58"/>
    </location>
</feature>
<keyword evidence="2" id="KW-0472">Membrane</keyword>
<gene>
    <name evidence="3" type="ORF">LTR62_000676</name>
</gene>
<evidence type="ECO:0000313" key="4">
    <source>
        <dbReference type="Proteomes" id="UP001310890"/>
    </source>
</evidence>
<reference evidence="3" key="1">
    <citation type="submission" date="2023-08" db="EMBL/GenBank/DDBJ databases">
        <title>Black Yeasts Isolated from many extreme environments.</title>
        <authorList>
            <person name="Coleine C."/>
            <person name="Stajich J.E."/>
            <person name="Selbmann L."/>
        </authorList>
    </citation>
    <scope>NUCLEOTIDE SEQUENCE</scope>
    <source>
        <strain evidence="3">CCFEE 5401</strain>
    </source>
</reference>
<comment type="caution">
    <text evidence="3">The sequence shown here is derived from an EMBL/GenBank/DDBJ whole genome shotgun (WGS) entry which is preliminary data.</text>
</comment>
<dbReference type="EMBL" id="JAVRRL010000106">
    <property type="protein sequence ID" value="KAK5107808.1"/>
    <property type="molecule type" value="Genomic_DNA"/>
</dbReference>
<proteinExistence type="predicted"/>
<keyword evidence="2" id="KW-0812">Transmembrane</keyword>
<protein>
    <recommendedName>
        <fullName evidence="5">Transmembrane protein</fullName>
    </recommendedName>
</protein>
<feature type="region of interest" description="Disordered" evidence="1">
    <location>
        <begin position="222"/>
        <end position="242"/>
    </location>
</feature>